<keyword evidence="1" id="KW-0805">Transcription regulation</keyword>
<dbReference type="Proteomes" id="UP000183015">
    <property type="component" value="Unassembled WGS sequence"/>
</dbReference>
<dbReference type="OrthoDB" id="9796019at2"/>
<evidence type="ECO:0000259" key="5">
    <source>
        <dbReference type="PROSITE" id="PS50977"/>
    </source>
</evidence>
<dbReference type="InterPro" id="IPR050109">
    <property type="entry name" value="HTH-type_TetR-like_transc_reg"/>
</dbReference>
<feature type="DNA-binding region" description="H-T-H motif" evidence="4">
    <location>
        <begin position="35"/>
        <end position="54"/>
    </location>
</feature>
<protein>
    <submittedName>
        <fullName evidence="6">DNA-binding transcriptional regulator, AcrR family</fullName>
    </submittedName>
</protein>
<evidence type="ECO:0000313" key="6">
    <source>
        <dbReference type="EMBL" id="SEL37909.1"/>
    </source>
</evidence>
<name>A0A1H7PQN2_STRJI</name>
<dbReference type="AlphaFoldDB" id="A0A1H7PQN2"/>
<dbReference type="InterPro" id="IPR009057">
    <property type="entry name" value="Homeodomain-like_sf"/>
</dbReference>
<keyword evidence="2 4" id="KW-0238">DNA-binding</keyword>
<dbReference type="Gene3D" id="1.10.357.10">
    <property type="entry name" value="Tetracycline Repressor, domain 2"/>
    <property type="match status" value="1"/>
</dbReference>
<dbReference type="GO" id="GO:0003700">
    <property type="term" value="F:DNA-binding transcription factor activity"/>
    <property type="evidence" value="ECO:0007669"/>
    <property type="project" value="TreeGrafter"/>
</dbReference>
<dbReference type="PANTHER" id="PTHR30055">
    <property type="entry name" value="HTH-TYPE TRANSCRIPTIONAL REGULATOR RUTR"/>
    <property type="match status" value="1"/>
</dbReference>
<reference evidence="7" key="1">
    <citation type="submission" date="2016-10" db="EMBL/GenBank/DDBJ databases">
        <authorList>
            <person name="Varghese N."/>
        </authorList>
    </citation>
    <scope>NUCLEOTIDE SEQUENCE [LARGE SCALE GENOMIC DNA]</scope>
    <source>
        <strain evidence="7">DSM 45096 / BCRC 16803 / CGMCC 4.1857 / CIP 109030 / JCM 12277 / KCTC 19219 / NBRC 100920 / 33214</strain>
    </source>
</reference>
<dbReference type="InterPro" id="IPR011075">
    <property type="entry name" value="TetR_C"/>
</dbReference>
<dbReference type="EMBL" id="FOAZ01000008">
    <property type="protein sequence ID" value="SEL37909.1"/>
    <property type="molecule type" value="Genomic_DNA"/>
</dbReference>
<dbReference type="Pfam" id="PF00440">
    <property type="entry name" value="TetR_N"/>
    <property type="match status" value="1"/>
</dbReference>
<dbReference type="PRINTS" id="PR00455">
    <property type="entry name" value="HTHTETR"/>
</dbReference>
<evidence type="ECO:0000256" key="2">
    <source>
        <dbReference type="ARBA" id="ARBA00023125"/>
    </source>
</evidence>
<evidence type="ECO:0000256" key="1">
    <source>
        <dbReference type="ARBA" id="ARBA00023015"/>
    </source>
</evidence>
<dbReference type="Gene3D" id="1.10.10.60">
    <property type="entry name" value="Homeodomain-like"/>
    <property type="match status" value="1"/>
</dbReference>
<dbReference type="Pfam" id="PF16859">
    <property type="entry name" value="TetR_C_11"/>
    <property type="match status" value="1"/>
</dbReference>
<dbReference type="PROSITE" id="PS50977">
    <property type="entry name" value="HTH_TETR_2"/>
    <property type="match status" value="1"/>
</dbReference>
<feature type="domain" description="HTH tetR-type" evidence="5">
    <location>
        <begin position="12"/>
        <end position="72"/>
    </location>
</feature>
<dbReference type="eggNOG" id="COG1309">
    <property type="taxonomic scope" value="Bacteria"/>
</dbReference>
<evidence type="ECO:0000256" key="3">
    <source>
        <dbReference type="ARBA" id="ARBA00023163"/>
    </source>
</evidence>
<keyword evidence="7" id="KW-1185">Reference proteome</keyword>
<organism evidence="6 7">
    <name type="scientific">Streptacidiphilus jiangxiensis</name>
    <dbReference type="NCBI Taxonomy" id="235985"/>
    <lineage>
        <taxon>Bacteria</taxon>
        <taxon>Bacillati</taxon>
        <taxon>Actinomycetota</taxon>
        <taxon>Actinomycetes</taxon>
        <taxon>Kitasatosporales</taxon>
        <taxon>Streptomycetaceae</taxon>
        <taxon>Streptacidiphilus</taxon>
    </lineage>
</organism>
<dbReference type="SUPFAM" id="SSF48498">
    <property type="entry name" value="Tetracyclin repressor-like, C-terminal domain"/>
    <property type="match status" value="1"/>
</dbReference>
<dbReference type="InterPro" id="IPR001647">
    <property type="entry name" value="HTH_TetR"/>
</dbReference>
<dbReference type="GO" id="GO:0000976">
    <property type="term" value="F:transcription cis-regulatory region binding"/>
    <property type="evidence" value="ECO:0007669"/>
    <property type="project" value="TreeGrafter"/>
</dbReference>
<keyword evidence="3" id="KW-0804">Transcription</keyword>
<gene>
    <name evidence="6" type="ORF">SAMN05414137_10867</name>
</gene>
<dbReference type="SUPFAM" id="SSF46689">
    <property type="entry name" value="Homeodomain-like"/>
    <property type="match status" value="1"/>
</dbReference>
<accession>A0A1H7PQN2</accession>
<dbReference type="RefSeq" id="WP_042447827.1">
    <property type="nucleotide sequence ID" value="NZ_BBPN01000013.1"/>
</dbReference>
<dbReference type="InterPro" id="IPR036271">
    <property type="entry name" value="Tet_transcr_reg_TetR-rel_C_sf"/>
</dbReference>
<proteinExistence type="predicted"/>
<evidence type="ECO:0000313" key="7">
    <source>
        <dbReference type="Proteomes" id="UP000183015"/>
    </source>
</evidence>
<sequence>MGRTPNPDLRSARSRRAILDAAIELGTRDGYAQVTVEAIAARAGVGKQTIYRWWPRKSAVLLEALSERSGPAAEVPDTGDLTADLSQQLRMVIGLLNGELGVVWRGLLADAQSDASLAQELRDNFFTPRLRRWRDRLEAAVATGELRADVPSATMVELLFGPVYYRYLIGTSALDADDAEALIEQIFNGLRPRV</sequence>
<dbReference type="PANTHER" id="PTHR30055:SF148">
    <property type="entry name" value="TETR-FAMILY TRANSCRIPTIONAL REGULATOR"/>
    <property type="match status" value="1"/>
</dbReference>
<evidence type="ECO:0000256" key="4">
    <source>
        <dbReference type="PROSITE-ProRule" id="PRU00335"/>
    </source>
</evidence>
<dbReference type="STRING" id="235985.SAMN05414137_10867"/>